<gene>
    <name evidence="1" type="ORF">C9E81_08615</name>
</gene>
<name>A0A3M0MCH4_9RHOB</name>
<dbReference type="AlphaFoldDB" id="A0A3M0MCH4"/>
<proteinExistence type="predicted"/>
<dbReference type="Proteomes" id="UP000273516">
    <property type="component" value="Unassembled WGS sequence"/>
</dbReference>
<organism evidence="1 2">
    <name type="scientific">Paracoccus alkanivorans</name>
    <dbReference type="NCBI Taxonomy" id="2116655"/>
    <lineage>
        <taxon>Bacteria</taxon>
        <taxon>Pseudomonadati</taxon>
        <taxon>Pseudomonadota</taxon>
        <taxon>Alphaproteobacteria</taxon>
        <taxon>Rhodobacterales</taxon>
        <taxon>Paracoccaceae</taxon>
        <taxon>Paracoccus</taxon>
    </lineage>
</organism>
<keyword evidence="2" id="KW-1185">Reference proteome</keyword>
<dbReference type="EMBL" id="QOKZ01000003">
    <property type="protein sequence ID" value="RMC35301.1"/>
    <property type="molecule type" value="Genomic_DNA"/>
</dbReference>
<protein>
    <recommendedName>
        <fullName evidence="3">Anti-sigma factor</fullName>
    </recommendedName>
</protein>
<accession>A0A3M0MCH4</accession>
<evidence type="ECO:0000313" key="1">
    <source>
        <dbReference type="EMBL" id="RMC35301.1"/>
    </source>
</evidence>
<comment type="caution">
    <text evidence="1">The sequence shown here is derived from an EMBL/GenBank/DDBJ whole genome shotgun (WGS) entry which is preliminary data.</text>
</comment>
<dbReference type="OrthoDB" id="8031034at2"/>
<evidence type="ECO:0000313" key="2">
    <source>
        <dbReference type="Proteomes" id="UP000273516"/>
    </source>
</evidence>
<dbReference type="RefSeq" id="WP_122111926.1">
    <property type="nucleotide sequence ID" value="NZ_QOKZ01000003.1"/>
</dbReference>
<evidence type="ECO:0008006" key="3">
    <source>
        <dbReference type="Google" id="ProtNLM"/>
    </source>
</evidence>
<reference evidence="1 2" key="1">
    <citation type="submission" date="2018-07" db="EMBL/GenBank/DDBJ databases">
        <authorList>
            <person name="Zhang Y."/>
            <person name="Wang L."/>
            <person name="Ma S."/>
        </authorList>
    </citation>
    <scope>NUCLEOTIDE SEQUENCE [LARGE SCALE GENOMIC DNA]</scope>
    <source>
        <strain evidence="1 2">4-2</strain>
    </source>
</reference>
<sequence length="236" mass="25698">MSGLSDTDWEALSAYHDGEMASEEVRSFERRLRDEPELAATLASIRSQSHSLRMLGPQRAEEPPAPRHTPRWGWVAVGMLAASLAVAAYTGVMSRQSVPLIELHDAFSAQSFPMAQGDLQPVMQKEYGALPDLVPAGLTLVATRDIPEGTAAHYAGKNGCRLTLYLGSESFALPSDPEIEATAWEASGKSYAVLADRMDLQRFEALVEYLRELTLEDGTADMLALRNATRSAENCA</sequence>